<evidence type="ECO:0000313" key="2">
    <source>
        <dbReference type="Proteomes" id="UP000268192"/>
    </source>
</evidence>
<gene>
    <name evidence="1" type="ORF">D5400_11670</name>
</gene>
<dbReference type="EMBL" id="CP032509">
    <property type="protein sequence ID" value="AZN71846.1"/>
    <property type="molecule type" value="Genomic_DNA"/>
</dbReference>
<protein>
    <submittedName>
        <fullName evidence="1">Uncharacterized protein</fullName>
    </submittedName>
</protein>
<sequence>MRKADQLQSRKLARARTRKRLKVLKPWSRPAAKHLESRQTRALAGMLALQLIMEPRLLGRRA</sequence>
<evidence type="ECO:0000313" key="1">
    <source>
        <dbReference type="EMBL" id="AZN71846.1"/>
    </source>
</evidence>
<keyword evidence="2" id="KW-1185">Reference proteome</keyword>
<dbReference type="KEGG" id="abaw:D5400_11670"/>
<dbReference type="AlphaFoldDB" id="A0A3Q8XR17"/>
<name>A0A3Q8XR17_9HYPH</name>
<organism evidence="1 2">
    <name type="scientific">Georhizobium profundi</name>
    <dbReference type="NCBI Taxonomy" id="2341112"/>
    <lineage>
        <taxon>Bacteria</taxon>
        <taxon>Pseudomonadati</taxon>
        <taxon>Pseudomonadota</taxon>
        <taxon>Alphaproteobacteria</taxon>
        <taxon>Hyphomicrobiales</taxon>
        <taxon>Rhizobiaceae</taxon>
        <taxon>Georhizobium</taxon>
    </lineage>
</organism>
<reference evidence="1 2" key="1">
    <citation type="submission" date="2018-09" db="EMBL/GenBank/DDBJ databases">
        <title>Marinorhizobium profundi gen. nov., sp. nov., isolated from a deep-sea sediment sample from the New Britain Trench and proposal of Marinorhizobiaceae fam. nov. in the order Rhizobiales of the class Alphaproteobacteria.</title>
        <authorList>
            <person name="Cao J."/>
        </authorList>
    </citation>
    <scope>NUCLEOTIDE SEQUENCE [LARGE SCALE GENOMIC DNA]</scope>
    <source>
        <strain evidence="1 2">WS11</strain>
    </source>
</reference>
<accession>A0A3Q8XR17</accession>
<dbReference type="Proteomes" id="UP000268192">
    <property type="component" value="Chromosome"/>
</dbReference>
<proteinExistence type="predicted"/>